<keyword evidence="2" id="KW-1185">Reference proteome</keyword>
<accession>A0ABW1LLD5</accession>
<name>A0ABW1LLD5_9ACTN</name>
<dbReference type="Proteomes" id="UP001596135">
    <property type="component" value="Unassembled WGS sequence"/>
</dbReference>
<proteinExistence type="predicted"/>
<gene>
    <name evidence="1" type="ORF">ACFPYL_16820</name>
</gene>
<protein>
    <submittedName>
        <fullName evidence="1">Uncharacterized protein</fullName>
    </submittedName>
</protein>
<evidence type="ECO:0000313" key="1">
    <source>
        <dbReference type="EMBL" id="MFC6044755.1"/>
    </source>
</evidence>
<dbReference type="RefSeq" id="WP_379156679.1">
    <property type="nucleotide sequence ID" value="NZ_JBHSRJ010000005.1"/>
</dbReference>
<organism evidence="1 2">
    <name type="scientific">Nocardioides hankookensis</name>
    <dbReference type="NCBI Taxonomy" id="443157"/>
    <lineage>
        <taxon>Bacteria</taxon>
        <taxon>Bacillati</taxon>
        <taxon>Actinomycetota</taxon>
        <taxon>Actinomycetes</taxon>
        <taxon>Propionibacteriales</taxon>
        <taxon>Nocardioidaceae</taxon>
        <taxon>Nocardioides</taxon>
    </lineage>
</organism>
<sequence>MEWDAADLLTPDGLRVEVKSAAYLQTWAQTRPSRITFGIRPTTGWDAATNSLSETRMRQSDVYVFALLHHQNKSTVDPLDLDQWTFHAMSTLKLNKYVPEQRSIGLASLMGLEPEVAQFEGLPAAVSRAFAYVGEH</sequence>
<dbReference type="EMBL" id="JBHSRJ010000005">
    <property type="protein sequence ID" value="MFC6044755.1"/>
    <property type="molecule type" value="Genomic_DNA"/>
</dbReference>
<comment type="caution">
    <text evidence="1">The sequence shown here is derived from an EMBL/GenBank/DDBJ whole genome shotgun (WGS) entry which is preliminary data.</text>
</comment>
<evidence type="ECO:0000313" key="2">
    <source>
        <dbReference type="Proteomes" id="UP001596135"/>
    </source>
</evidence>
<reference evidence="2" key="1">
    <citation type="journal article" date="2019" name="Int. J. Syst. Evol. Microbiol.">
        <title>The Global Catalogue of Microorganisms (GCM) 10K type strain sequencing project: providing services to taxonomists for standard genome sequencing and annotation.</title>
        <authorList>
            <consortium name="The Broad Institute Genomics Platform"/>
            <consortium name="The Broad Institute Genome Sequencing Center for Infectious Disease"/>
            <person name="Wu L."/>
            <person name="Ma J."/>
        </authorList>
    </citation>
    <scope>NUCLEOTIDE SEQUENCE [LARGE SCALE GENOMIC DNA]</scope>
    <source>
        <strain evidence="2">CCUG 54522</strain>
    </source>
</reference>